<feature type="compositionally biased region" description="Basic and acidic residues" evidence="1">
    <location>
        <begin position="92"/>
        <end position="111"/>
    </location>
</feature>
<gene>
    <name evidence="2" type="ORF">Pla22_05420</name>
</gene>
<reference evidence="2 3" key="1">
    <citation type="submission" date="2019-02" db="EMBL/GenBank/DDBJ databases">
        <title>Deep-cultivation of Planctomycetes and their phenomic and genomic characterization uncovers novel biology.</title>
        <authorList>
            <person name="Wiegand S."/>
            <person name="Jogler M."/>
            <person name="Boedeker C."/>
            <person name="Pinto D."/>
            <person name="Vollmers J."/>
            <person name="Rivas-Marin E."/>
            <person name="Kohn T."/>
            <person name="Peeters S.H."/>
            <person name="Heuer A."/>
            <person name="Rast P."/>
            <person name="Oberbeckmann S."/>
            <person name="Bunk B."/>
            <person name="Jeske O."/>
            <person name="Meyerdierks A."/>
            <person name="Storesund J.E."/>
            <person name="Kallscheuer N."/>
            <person name="Luecker S."/>
            <person name="Lage O.M."/>
            <person name="Pohl T."/>
            <person name="Merkel B.J."/>
            <person name="Hornburger P."/>
            <person name="Mueller R.-W."/>
            <person name="Bruemmer F."/>
            <person name="Labrenz M."/>
            <person name="Spormann A.M."/>
            <person name="Op Den Camp H."/>
            <person name="Overmann J."/>
            <person name="Amann R."/>
            <person name="Jetten M.S.M."/>
            <person name="Mascher T."/>
            <person name="Medema M.H."/>
            <person name="Devos D.P."/>
            <person name="Kaster A.-K."/>
            <person name="Ovreas L."/>
            <person name="Rohde M."/>
            <person name="Galperin M.Y."/>
            <person name="Jogler C."/>
        </authorList>
    </citation>
    <scope>NUCLEOTIDE SEQUENCE [LARGE SCALE GENOMIC DNA]</scope>
    <source>
        <strain evidence="2 3">Pla22</strain>
    </source>
</reference>
<sequence>MHSFGQRWTTFLAVFAVSMISFGCRGTKPFGRFVQVTQESPADLPEVEAPRQRLARSGSTSAESTLKKRPTMESGNLEISMTAEDAPSQKSDQQRRMLASDKAPQHPRIDARATSSDQKTAAAQKSNASNHLALDHISGQKSDRSQSAKAAVQQAGVQQVAARSPSDALASDQPQTDEQRAIMEAFSDYPPEVQKEALRRLLAATAKKAEKSNQPSEMTAAIQRSMGNLPDLPALSGKPADNPALRLTDDSDSDHSGHTAEDRSNRSRRSSAVVTVSDKSSKTNAEMKTAAQPNAAQPNAAQSNAVAQSESTKQTISAAEFEALKSGGLESTVVQSINDSKTNESSAVQPASAARESGANDPMIARATPTDVDDKLNPNAKSATSPTVSLDPSTLNDAELYRALLKKLTIAPEGESKSERASRLIKLRHMMVLSGDVDSAVAGIDGMTDSEQEFLRHQLLGLWTMVDPAGHPVASRRITTALPQLREATKFAAAATDTLELRSLSFCTEIESYGQIKPFSGNRFSPGQQVILYCEIENFTAKQITDGFETHLQGSFDIYDGNNQKVVSQLLPEDRQTSSNYLRDYYIAYQMHLPKQLAPGTYRMQLTMEDVAGKKYGQASIPLEIAAQ</sequence>
<feature type="compositionally biased region" description="Polar residues" evidence="1">
    <location>
        <begin position="272"/>
        <end position="286"/>
    </location>
</feature>
<feature type="compositionally biased region" description="Low complexity" evidence="1">
    <location>
        <begin position="147"/>
        <end position="164"/>
    </location>
</feature>
<accession>A0A5C5WPW2</accession>
<feature type="region of interest" description="Disordered" evidence="1">
    <location>
        <begin position="228"/>
        <end position="311"/>
    </location>
</feature>
<feature type="compositionally biased region" description="Polar residues" evidence="1">
    <location>
        <begin position="338"/>
        <end position="349"/>
    </location>
</feature>
<evidence type="ECO:0000313" key="2">
    <source>
        <dbReference type="EMBL" id="TWT52914.1"/>
    </source>
</evidence>
<evidence type="ECO:0000313" key="3">
    <source>
        <dbReference type="Proteomes" id="UP000316598"/>
    </source>
</evidence>
<dbReference type="Proteomes" id="UP000316598">
    <property type="component" value="Unassembled WGS sequence"/>
</dbReference>
<feature type="compositionally biased region" description="Basic and acidic residues" evidence="1">
    <location>
        <begin position="247"/>
        <end position="265"/>
    </location>
</feature>
<feature type="region of interest" description="Disordered" evidence="1">
    <location>
        <begin position="40"/>
        <end position="176"/>
    </location>
</feature>
<protein>
    <submittedName>
        <fullName evidence="2">Uncharacterized protein</fullName>
    </submittedName>
</protein>
<name>A0A5C5WPW2_9BACT</name>
<keyword evidence="3" id="KW-1185">Reference proteome</keyword>
<feature type="compositionally biased region" description="Low complexity" evidence="1">
    <location>
        <begin position="290"/>
        <end position="309"/>
    </location>
</feature>
<proteinExistence type="predicted"/>
<evidence type="ECO:0000256" key="1">
    <source>
        <dbReference type="SAM" id="MobiDB-lite"/>
    </source>
</evidence>
<dbReference type="PROSITE" id="PS51257">
    <property type="entry name" value="PROKAR_LIPOPROTEIN"/>
    <property type="match status" value="1"/>
</dbReference>
<comment type="caution">
    <text evidence="2">The sequence shown here is derived from an EMBL/GenBank/DDBJ whole genome shotgun (WGS) entry which is preliminary data.</text>
</comment>
<feature type="compositionally biased region" description="Polar residues" evidence="1">
    <location>
        <begin position="113"/>
        <end position="130"/>
    </location>
</feature>
<feature type="compositionally biased region" description="Polar residues" evidence="1">
    <location>
        <begin position="379"/>
        <end position="391"/>
    </location>
</feature>
<dbReference type="EMBL" id="SJPI01000001">
    <property type="protein sequence ID" value="TWT52914.1"/>
    <property type="molecule type" value="Genomic_DNA"/>
</dbReference>
<organism evidence="2 3">
    <name type="scientific">Rubripirellula amarantea</name>
    <dbReference type="NCBI Taxonomy" id="2527999"/>
    <lineage>
        <taxon>Bacteria</taxon>
        <taxon>Pseudomonadati</taxon>
        <taxon>Planctomycetota</taxon>
        <taxon>Planctomycetia</taxon>
        <taxon>Pirellulales</taxon>
        <taxon>Pirellulaceae</taxon>
        <taxon>Rubripirellula</taxon>
    </lineage>
</organism>
<dbReference type="AlphaFoldDB" id="A0A5C5WPW2"/>
<feature type="region of interest" description="Disordered" evidence="1">
    <location>
        <begin position="338"/>
        <end position="391"/>
    </location>
</feature>